<sequence length="330" mass="35833">MSIVNVNPIHSVDRKEFDGKAQGRSGSDIRRAARNFSIRLKDRKTSRAVATLTEILRASAPANCQENSEEKSEPLILRSGDHSGTSSAAARKSFKDVTDRLTKPEQASRIIAILKTQPHPSLNATTASSHVNVQGVCLVTPDDRTGSQSLLTLQANRSSDEATKAMMLRLNPSNGILNLVTGMSLGTVLGVMARTSGLFDALATCTGEMIQHSEAHQNLIGLVPTDRVSLWKYWWGFEIALPPPSIANLEKTKSISATFLQLLMGLTVAGGIVELTPFIQYLSSYLDMEWKAILSQNKGRGVVLAATWALPVAIVPRTWDFDQVIPTDPS</sequence>
<proteinExistence type="predicted"/>
<dbReference type="RefSeq" id="XP_007403711.1">
    <property type="nucleotide sequence ID" value="XM_007403649.1"/>
</dbReference>
<dbReference type="eggNOG" id="ENOG502S5UK">
    <property type="taxonomic scope" value="Eukaryota"/>
</dbReference>
<reference evidence="3" key="1">
    <citation type="journal article" date="2011" name="Proc. Natl. Acad. Sci. U.S.A.">
        <title>Obligate biotrophy features unraveled by the genomic analysis of rust fungi.</title>
        <authorList>
            <person name="Duplessis S."/>
            <person name="Cuomo C.A."/>
            <person name="Lin Y.-C."/>
            <person name="Aerts A."/>
            <person name="Tisserant E."/>
            <person name="Veneault-Fourrey C."/>
            <person name="Joly D.L."/>
            <person name="Hacquard S."/>
            <person name="Amselem J."/>
            <person name="Cantarel B.L."/>
            <person name="Chiu R."/>
            <person name="Coutinho P.M."/>
            <person name="Feau N."/>
            <person name="Field M."/>
            <person name="Frey P."/>
            <person name="Gelhaye E."/>
            <person name="Goldberg J."/>
            <person name="Grabherr M.G."/>
            <person name="Kodira C.D."/>
            <person name="Kohler A."/>
            <person name="Kuees U."/>
            <person name="Lindquist E.A."/>
            <person name="Lucas S.M."/>
            <person name="Mago R."/>
            <person name="Mauceli E."/>
            <person name="Morin E."/>
            <person name="Murat C."/>
            <person name="Pangilinan J.L."/>
            <person name="Park R."/>
            <person name="Pearson M."/>
            <person name="Quesneville H."/>
            <person name="Rouhier N."/>
            <person name="Sakthikumar S."/>
            <person name="Salamov A.A."/>
            <person name="Schmutz J."/>
            <person name="Selles B."/>
            <person name="Shapiro H."/>
            <person name="Tanguay P."/>
            <person name="Tuskan G.A."/>
            <person name="Henrissat B."/>
            <person name="Van de Peer Y."/>
            <person name="Rouze P."/>
            <person name="Ellis J.G."/>
            <person name="Dodds P.N."/>
            <person name="Schein J.E."/>
            <person name="Zhong S."/>
            <person name="Hamelin R.C."/>
            <person name="Grigoriev I.V."/>
            <person name="Szabo L.J."/>
            <person name="Martin F."/>
        </authorList>
    </citation>
    <scope>NUCLEOTIDE SEQUENCE [LARGE SCALE GENOMIC DNA]</scope>
    <source>
        <strain evidence="3">98AG31 / pathotype 3-4-7</strain>
    </source>
</reference>
<name>F4R4A2_MELLP</name>
<dbReference type="KEGG" id="mlr:MELLADRAFT_70486"/>
<protein>
    <submittedName>
        <fullName evidence="2">Uncharacterized protein</fullName>
    </submittedName>
</protein>
<evidence type="ECO:0000313" key="2">
    <source>
        <dbReference type="EMBL" id="EGG12773.1"/>
    </source>
</evidence>
<evidence type="ECO:0000313" key="3">
    <source>
        <dbReference type="Proteomes" id="UP000001072"/>
    </source>
</evidence>
<evidence type="ECO:0000256" key="1">
    <source>
        <dbReference type="SAM" id="MobiDB-lite"/>
    </source>
</evidence>
<accession>F4R4A2</accession>
<dbReference type="GeneID" id="18931542"/>
<organism evidence="3">
    <name type="scientific">Melampsora larici-populina (strain 98AG31 / pathotype 3-4-7)</name>
    <name type="common">Poplar leaf rust fungus</name>
    <dbReference type="NCBI Taxonomy" id="747676"/>
    <lineage>
        <taxon>Eukaryota</taxon>
        <taxon>Fungi</taxon>
        <taxon>Dikarya</taxon>
        <taxon>Basidiomycota</taxon>
        <taxon>Pucciniomycotina</taxon>
        <taxon>Pucciniomycetes</taxon>
        <taxon>Pucciniales</taxon>
        <taxon>Melampsoraceae</taxon>
        <taxon>Melampsora</taxon>
    </lineage>
</organism>
<dbReference type="OrthoDB" id="2434934at2759"/>
<dbReference type="InParanoid" id="F4R4A2"/>
<dbReference type="EMBL" id="GL883090">
    <property type="protein sequence ID" value="EGG12773.1"/>
    <property type="molecule type" value="Genomic_DNA"/>
</dbReference>
<feature type="region of interest" description="Disordered" evidence="1">
    <location>
        <begin position="61"/>
        <end position="100"/>
    </location>
</feature>
<keyword evidence="3" id="KW-1185">Reference proteome</keyword>
<dbReference type="VEuPathDB" id="FungiDB:MELLADRAFT_70486"/>
<dbReference type="AlphaFoldDB" id="F4R4A2"/>
<gene>
    <name evidence="2" type="ORF">MELLADRAFT_70486</name>
</gene>
<dbReference type="Proteomes" id="UP000001072">
    <property type="component" value="Unassembled WGS sequence"/>
</dbReference>
<dbReference type="HOGENOM" id="CLU_028832_0_0_1"/>